<dbReference type="Proteomes" id="UP001189429">
    <property type="component" value="Unassembled WGS sequence"/>
</dbReference>
<dbReference type="EMBL" id="CAUYUJ010019427">
    <property type="protein sequence ID" value="CAK0891092.1"/>
    <property type="molecule type" value="Genomic_DNA"/>
</dbReference>
<comment type="caution">
    <text evidence="1">The sequence shown here is derived from an EMBL/GenBank/DDBJ whole genome shotgun (WGS) entry which is preliminary data.</text>
</comment>
<sequence>MFIDQLDVASADLSGLQFGAPGGGLPVGVAGGHVYRFRVAPSPSEVVSILAGGATAAVVERLARGRAQPAGAAAAGGVGGIAPMAAPVPLPRHARRLRRLRPRAGPGLAARRALDKLGQGRVVGQEVALPPAKLDFGGRSVVMVASEFCAATRLGAGTDIDAWARERRALLQRGEPRLLAWARGAAASSFLAHSRLMICDARVQILLKGPDTIGDAVVGLQARSPGGFMASHERWPQCADSYQTTTSRVVGLCLALCIPTAGTPDRMRKKQRPKHKLLEVRSDFWIGAGFPSPARLLRSTGCARGAARGTQLRFTESACSSERLRSCRVLCL</sequence>
<evidence type="ECO:0000313" key="1">
    <source>
        <dbReference type="EMBL" id="CAK0891092.1"/>
    </source>
</evidence>
<reference evidence="1" key="1">
    <citation type="submission" date="2023-10" db="EMBL/GenBank/DDBJ databases">
        <authorList>
            <person name="Chen Y."/>
            <person name="Shah S."/>
            <person name="Dougan E. K."/>
            <person name="Thang M."/>
            <person name="Chan C."/>
        </authorList>
    </citation>
    <scope>NUCLEOTIDE SEQUENCE [LARGE SCALE GENOMIC DNA]</scope>
</reference>
<proteinExistence type="predicted"/>
<keyword evidence="2" id="KW-1185">Reference proteome</keyword>
<protein>
    <submittedName>
        <fullName evidence="1">Uncharacterized protein</fullName>
    </submittedName>
</protein>
<name>A0ABN9WW88_9DINO</name>
<accession>A0ABN9WW88</accession>
<gene>
    <name evidence="1" type="ORF">PCOR1329_LOCUS71134</name>
</gene>
<evidence type="ECO:0000313" key="2">
    <source>
        <dbReference type="Proteomes" id="UP001189429"/>
    </source>
</evidence>
<organism evidence="1 2">
    <name type="scientific">Prorocentrum cordatum</name>
    <dbReference type="NCBI Taxonomy" id="2364126"/>
    <lineage>
        <taxon>Eukaryota</taxon>
        <taxon>Sar</taxon>
        <taxon>Alveolata</taxon>
        <taxon>Dinophyceae</taxon>
        <taxon>Prorocentrales</taxon>
        <taxon>Prorocentraceae</taxon>
        <taxon>Prorocentrum</taxon>
    </lineage>
</organism>